<dbReference type="PROSITE" id="PS50196">
    <property type="entry name" value="RANBD1"/>
    <property type="match status" value="3"/>
</dbReference>
<organism evidence="3 4">
    <name type="scientific">Holothuria leucospilota</name>
    <name type="common">Black long sea cucumber</name>
    <name type="synonym">Mertensiothuria leucospilota</name>
    <dbReference type="NCBI Taxonomy" id="206669"/>
    <lineage>
        <taxon>Eukaryota</taxon>
        <taxon>Metazoa</taxon>
        <taxon>Echinodermata</taxon>
        <taxon>Eleutherozoa</taxon>
        <taxon>Echinozoa</taxon>
        <taxon>Holothuroidea</taxon>
        <taxon>Aspidochirotacea</taxon>
        <taxon>Aspidochirotida</taxon>
        <taxon>Holothuriidae</taxon>
        <taxon>Holothuria</taxon>
    </lineage>
</organism>
<dbReference type="OrthoDB" id="2357150at2759"/>
<dbReference type="CDD" id="cd00835">
    <property type="entry name" value="RanBD_family"/>
    <property type="match status" value="1"/>
</dbReference>
<dbReference type="InterPro" id="IPR000156">
    <property type="entry name" value="Ran_bind_dom"/>
</dbReference>
<dbReference type="PANTHER" id="PTHR23138:SF87">
    <property type="entry name" value="E3 SUMO-PROTEIN LIGASE RANBP2"/>
    <property type="match status" value="1"/>
</dbReference>
<feature type="domain" description="RanBD1" evidence="2">
    <location>
        <begin position="552"/>
        <end position="686"/>
    </location>
</feature>
<gene>
    <name evidence="3" type="ORF">HOLleu_27588</name>
</gene>
<keyword evidence="3" id="KW-0436">Ligase</keyword>
<evidence type="ECO:0000313" key="3">
    <source>
        <dbReference type="EMBL" id="KAJ8031003.1"/>
    </source>
</evidence>
<reference evidence="3" key="1">
    <citation type="submission" date="2021-10" db="EMBL/GenBank/DDBJ databases">
        <title>Tropical sea cucumber genome reveals ecological adaptation and Cuvierian tubules defense mechanism.</title>
        <authorList>
            <person name="Chen T."/>
        </authorList>
    </citation>
    <scope>NUCLEOTIDE SEQUENCE</scope>
    <source>
        <strain evidence="3">Nanhai2018</strain>
        <tissue evidence="3">Muscle</tissue>
    </source>
</reference>
<dbReference type="Proteomes" id="UP001152320">
    <property type="component" value="Chromosome 13"/>
</dbReference>
<dbReference type="Gene3D" id="2.30.29.30">
    <property type="entry name" value="Pleckstrin-homology domain (PH domain)/Phosphotyrosine-binding domain (PTB)"/>
    <property type="match status" value="3"/>
</dbReference>
<dbReference type="SMART" id="SM00160">
    <property type="entry name" value="RanBD"/>
    <property type="match status" value="3"/>
</dbReference>
<protein>
    <submittedName>
        <fullName evidence="3">E3 SUMO-protein ligase RanBP2</fullName>
    </submittedName>
</protein>
<dbReference type="GO" id="GO:0005643">
    <property type="term" value="C:nuclear pore"/>
    <property type="evidence" value="ECO:0007669"/>
    <property type="project" value="TreeGrafter"/>
</dbReference>
<dbReference type="GO" id="GO:0005737">
    <property type="term" value="C:cytoplasm"/>
    <property type="evidence" value="ECO:0007669"/>
    <property type="project" value="TreeGrafter"/>
</dbReference>
<feature type="compositionally biased region" description="Low complexity" evidence="1">
    <location>
        <begin position="77"/>
        <end position="95"/>
    </location>
</feature>
<feature type="region of interest" description="Disordered" evidence="1">
    <location>
        <begin position="1"/>
        <end position="95"/>
    </location>
</feature>
<name>A0A9Q1H2V4_HOLLE</name>
<dbReference type="Pfam" id="PF00638">
    <property type="entry name" value="Ran_BP1"/>
    <property type="match status" value="3"/>
</dbReference>
<sequence length="707" mass="80486">MSVSSSFSFTAPPPHDPESTKSTLPSTTEEQPLSKPTEAVPGQQTITTPKFNFGSGMLQFTFGGTNQEKPSPGLFGSTSASSGATSQAASTSSYSTTNQPGCVFGAVQTTPVFGATTEKGSLSAFKGFVFGTKQSEPRTENKKAISFSDLVKNQGEFSFRLNVDNVASSLSKSGAKSPAKSPVLNNSKKYYQDEERDDIYFEPVVTLPENYKLETGEEDEEVKFSQRAKLYRFDMEGSQWKERGVGNIKVLYNPETKQYRIVMRREQVLRVCANHYITQHVNLQPNKGSERSWVWQAMDSSDGDPQNEQLAVRFKTEDAAREYKEVVDEAKKDLLELTSPQEDERNCDDGAQNKQQVSFSDLVKSEGQFTFRLNVDKVASSLKCTRKSPVKSPVLNKSGEYYHEEERDDTYFEPVVTLPENYKLETGEENEEVKFSQRAKLYRFDIEGSQWKERGVGNIKVLYNPETKQYRIVMRREQVLRVCANHYITQHVNLQPSKGSEKSWVWRAMDSSDGDPQNEQLAVRFKTEDAAREFKDLVDEAKKDLLDKHKGDEEPSRLADEETAKEEKEEKSSMDCMFSAPADLSYADENKDWQLRGKGQFQILFDKDDKNFLVEMRRDKDNSLCAKHLITKTIQLMPVRGQDRSYAWSAVDSSDKKGFPVSMTFAVRFKNRETADNFQEEFQRAQIGPWPGQNSRRAVHNKWYTYR</sequence>
<keyword evidence="4" id="KW-1185">Reference proteome</keyword>
<evidence type="ECO:0000313" key="4">
    <source>
        <dbReference type="Proteomes" id="UP001152320"/>
    </source>
</evidence>
<feature type="compositionally biased region" description="Polar residues" evidence="1">
    <location>
        <begin position="20"/>
        <end position="31"/>
    </location>
</feature>
<dbReference type="InterPro" id="IPR045255">
    <property type="entry name" value="RanBP1-like"/>
</dbReference>
<dbReference type="EMBL" id="JAIZAY010000013">
    <property type="protein sequence ID" value="KAJ8031003.1"/>
    <property type="molecule type" value="Genomic_DNA"/>
</dbReference>
<feature type="domain" description="RanBD1" evidence="2">
    <location>
        <begin position="200"/>
        <end position="336"/>
    </location>
</feature>
<accession>A0A9Q1H2V4</accession>
<dbReference type="GO" id="GO:0005096">
    <property type="term" value="F:GTPase activator activity"/>
    <property type="evidence" value="ECO:0007669"/>
    <property type="project" value="TreeGrafter"/>
</dbReference>
<evidence type="ECO:0000256" key="1">
    <source>
        <dbReference type="SAM" id="MobiDB-lite"/>
    </source>
</evidence>
<dbReference type="FunFam" id="2.30.29.30:FF:000018">
    <property type="entry name" value="E3 SUMO-protein ligase RanBP2"/>
    <property type="match status" value="2"/>
</dbReference>
<dbReference type="AlphaFoldDB" id="A0A9Q1H2V4"/>
<feature type="domain" description="RanBD1" evidence="2">
    <location>
        <begin position="411"/>
        <end position="547"/>
    </location>
</feature>
<comment type="caution">
    <text evidence="3">The sequence shown here is derived from an EMBL/GenBank/DDBJ whole genome shotgun (WGS) entry which is preliminary data.</text>
</comment>
<dbReference type="InterPro" id="IPR011993">
    <property type="entry name" value="PH-like_dom_sf"/>
</dbReference>
<dbReference type="SUPFAM" id="SSF50729">
    <property type="entry name" value="PH domain-like"/>
    <property type="match status" value="3"/>
</dbReference>
<feature type="region of interest" description="Disordered" evidence="1">
    <location>
        <begin position="545"/>
        <end position="574"/>
    </location>
</feature>
<dbReference type="PANTHER" id="PTHR23138">
    <property type="entry name" value="RAN BINDING PROTEIN"/>
    <property type="match status" value="1"/>
</dbReference>
<dbReference type="GO" id="GO:0016874">
    <property type="term" value="F:ligase activity"/>
    <property type="evidence" value="ECO:0007669"/>
    <property type="project" value="UniProtKB-KW"/>
</dbReference>
<feature type="compositionally biased region" description="Basic and acidic residues" evidence="1">
    <location>
        <begin position="545"/>
        <end position="573"/>
    </location>
</feature>
<proteinExistence type="predicted"/>
<evidence type="ECO:0000259" key="2">
    <source>
        <dbReference type="PROSITE" id="PS50196"/>
    </source>
</evidence>